<evidence type="ECO:0000313" key="2">
    <source>
        <dbReference type="Proteomes" id="UP000014411"/>
    </source>
</evidence>
<organism evidence="1 2">
    <name type="scientific">Rhizobium grahamii CCGE 502</name>
    <dbReference type="NCBI Taxonomy" id="990285"/>
    <lineage>
        <taxon>Bacteria</taxon>
        <taxon>Pseudomonadati</taxon>
        <taxon>Pseudomonadota</taxon>
        <taxon>Alphaproteobacteria</taxon>
        <taxon>Hyphomicrobiales</taxon>
        <taxon>Rhizobiaceae</taxon>
        <taxon>Rhizobium/Agrobacterium group</taxon>
        <taxon>Rhizobium</taxon>
    </lineage>
</organism>
<evidence type="ECO:0000313" key="1">
    <source>
        <dbReference type="EMBL" id="EPE96502.1"/>
    </source>
</evidence>
<sequence>MAAKVNKCLGKVRKAPLVIDKDRMDTFSLQQSVEVASSTCDANVVALSYLCACQVDSSMDMAVQALSVIENM</sequence>
<gene>
    <name evidence="1" type="ORF">RGCCGE502_20180</name>
</gene>
<proteinExistence type="predicted"/>
<protein>
    <submittedName>
        <fullName evidence="1">Uncharacterized protein</fullName>
    </submittedName>
</protein>
<name>S3HCP5_9HYPH</name>
<dbReference type="Proteomes" id="UP000014411">
    <property type="component" value="Unassembled WGS sequence"/>
</dbReference>
<comment type="caution">
    <text evidence="1">The sequence shown here is derived from an EMBL/GenBank/DDBJ whole genome shotgun (WGS) entry which is preliminary data.</text>
</comment>
<dbReference type="AlphaFoldDB" id="S3HCP5"/>
<dbReference type="EMBL" id="AEYE02000024">
    <property type="protein sequence ID" value="EPE96502.1"/>
    <property type="molecule type" value="Genomic_DNA"/>
</dbReference>
<dbReference type="HOGENOM" id="CLU_2719511_0_0_5"/>
<reference evidence="1 2" key="1">
    <citation type="journal article" date="2012" name="J. Bacteriol.">
        <title>Genome sequence of Rhizobium grahamii CCGE502, a broad-host-range symbiont with low nodulation competitiveness in Phaseolus vulgaris.</title>
        <authorList>
            <person name="Althabegoiti M.J."/>
            <person name="Lozano L."/>
            <person name="Torres-Tejerizo G."/>
            <person name="Ormeno-Orrillo E."/>
            <person name="Rogel M.A."/>
            <person name="Gonzalez V."/>
            <person name="Martinez-Romero E."/>
        </authorList>
    </citation>
    <scope>NUCLEOTIDE SEQUENCE [LARGE SCALE GENOMIC DNA]</scope>
    <source>
        <strain evidence="1 2">CCGE 502</strain>
    </source>
</reference>
<keyword evidence="2" id="KW-1185">Reference proteome</keyword>
<accession>S3HCP5</accession>